<name>A0AAT9G7B6_9RICK</name>
<gene>
    <name evidence="1" type="ORF">DMENIID0002_03180</name>
</gene>
<dbReference type="AlphaFoldDB" id="A0AAT9G7B6"/>
<dbReference type="InterPro" id="IPR027417">
    <property type="entry name" value="P-loop_NTPase"/>
</dbReference>
<accession>A0AAT9G7B6</accession>
<sequence>MGINWITASAIREVGIYWYVYPTYNQAKMSIWDGMTLSGRPYMSFIPKGIIARSQQYKQRILDLLHKSKIVEGFLGETKPSTAAYIDVREEQRRVSTTKSPTRLTYAVSLLFKNGSVIQFVGSDRYATIRGSGIKGAVISEYSYHDPRAMSCVIEPMVIRNNGWLLYLYTPSDNPKLTHGEELYRKYHYSKRNVN</sequence>
<organism evidence="1">
    <name type="scientific">Candidatus Tisiphia endosymbiont of Sergentomyia squamirostris</name>
    <dbReference type="NCBI Taxonomy" id="3113639"/>
    <lineage>
        <taxon>Bacteria</taxon>
        <taxon>Pseudomonadati</taxon>
        <taxon>Pseudomonadota</taxon>
        <taxon>Alphaproteobacteria</taxon>
        <taxon>Rickettsiales</taxon>
        <taxon>Rickettsiaceae</taxon>
        <taxon>Rickettsieae</taxon>
        <taxon>Candidatus Tisiphia</taxon>
    </lineage>
</organism>
<dbReference type="EMBL" id="AP029170">
    <property type="protein sequence ID" value="BFD45672.1"/>
    <property type="molecule type" value="Genomic_DNA"/>
</dbReference>
<reference evidence="1" key="1">
    <citation type="submission" date="2024-01" db="EMBL/GenBank/DDBJ databases">
        <title>Sequencing the genomes of a sandfly, Sergentomyia squamirostris, and its two endosymbionts.</title>
        <authorList>
            <person name="Itokawa K."/>
            <person name="Sanjoba C."/>
        </authorList>
    </citation>
    <scope>NUCLEOTIDE SEQUENCE</scope>
    <source>
        <strain evidence="1">RiSSQ</strain>
    </source>
</reference>
<dbReference type="Gene3D" id="3.40.50.300">
    <property type="entry name" value="P-loop containing nucleotide triphosphate hydrolases"/>
    <property type="match status" value="1"/>
</dbReference>
<protein>
    <submittedName>
        <fullName evidence="1">Uncharacterized protein</fullName>
    </submittedName>
</protein>
<evidence type="ECO:0000313" key="1">
    <source>
        <dbReference type="EMBL" id="BFD45672.1"/>
    </source>
</evidence>
<proteinExistence type="predicted"/>